<dbReference type="PANTHER" id="PTHR47017:SF1">
    <property type="entry name" value="ACYL-COA"/>
    <property type="match status" value="1"/>
</dbReference>
<dbReference type="InterPro" id="IPR007434">
    <property type="entry name" value="FemAB-like"/>
</dbReference>
<dbReference type="SUPFAM" id="SSF55729">
    <property type="entry name" value="Acyl-CoA N-acyltransferases (Nat)"/>
    <property type="match status" value="1"/>
</dbReference>
<reference evidence="2" key="1">
    <citation type="journal article" date="2019" name="Int. J. Syst. Evol. Microbiol.">
        <title>The Global Catalogue of Microorganisms (GCM) 10K type strain sequencing project: providing services to taxonomists for standard genome sequencing and annotation.</title>
        <authorList>
            <consortium name="The Broad Institute Genomics Platform"/>
            <consortium name="The Broad Institute Genome Sequencing Center for Infectious Disease"/>
            <person name="Wu L."/>
            <person name="Ma J."/>
        </authorList>
    </citation>
    <scope>NUCLEOTIDE SEQUENCE [LARGE SCALE GENOMIC DNA]</scope>
    <source>
        <strain evidence="2">CCUG 54518</strain>
    </source>
</reference>
<dbReference type="Gene3D" id="3.40.630.30">
    <property type="match status" value="1"/>
</dbReference>
<protein>
    <submittedName>
        <fullName evidence="1">GNAT family N-acetyltransferase</fullName>
    </submittedName>
</protein>
<evidence type="ECO:0000313" key="2">
    <source>
        <dbReference type="Proteomes" id="UP001596495"/>
    </source>
</evidence>
<dbReference type="Proteomes" id="UP001596495">
    <property type="component" value="Unassembled WGS sequence"/>
</dbReference>
<dbReference type="RefSeq" id="WP_382253020.1">
    <property type="nucleotide sequence ID" value="NZ_JBHTBX010000001.1"/>
</dbReference>
<evidence type="ECO:0000313" key="1">
    <source>
        <dbReference type="EMBL" id="MFC7432964.1"/>
    </source>
</evidence>
<dbReference type="EMBL" id="JBHTBX010000001">
    <property type="protein sequence ID" value="MFC7432964.1"/>
    <property type="molecule type" value="Genomic_DNA"/>
</dbReference>
<keyword evidence="2" id="KW-1185">Reference proteome</keyword>
<sequence>MESFKQSSGDYVTRVLSSPADVPPSDWDRLLSLSDHPSPFMQHAYLSGMDASGCARPETGWTAQWLTLWRHDRLAAACPLYLKDHSYGEYVFDWAWARAYADHGLDYFPKALVAVPFTPVPGSRLLAVDQGTRKALVHALIEHVRNLGLSSLHLLFSSEDDIRACVDAGMMVRQTVQFHWQDHPRGGERWNGFDEFLGSLTQEKRKKIRQERRKVSDAGVTLRCVEGPNLSDSDWDFFQRCYQRTYAEHGNPPYLNATFFDHVRRTMPQNWLLFIAEREGRALASSLIALDPQHRVAFGRYWGALERVDCLHFECCYYAPIEWCIRHGYHRFEGGAQGEHKMSRALLPVVTRSAHWLRHPAFADAVQHYLAREGAGMEAYLAHLAHRSPLK</sequence>
<dbReference type="Pfam" id="PF04339">
    <property type="entry name" value="FemAB_like"/>
    <property type="match status" value="1"/>
</dbReference>
<dbReference type="PANTHER" id="PTHR47017">
    <property type="entry name" value="ACYL-COA"/>
    <property type="match status" value="1"/>
</dbReference>
<organism evidence="1 2">
    <name type="scientific">Hydrogenophaga bisanensis</name>
    <dbReference type="NCBI Taxonomy" id="439611"/>
    <lineage>
        <taxon>Bacteria</taxon>
        <taxon>Pseudomonadati</taxon>
        <taxon>Pseudomonadota</taxon>
        <taxon>Betaproteobacteria</taxon>
        <taxon>Burkholderiales</taxon>
        <taxon>Comamonadaceae</taxon>
        <taxon>Hydrogenophaga</taxon>
    </lineage>
</organism>
<dbReference type="InterPro" id="IPR016181">
    <property type="entry name" value="Acyl_CoA_acyltransferase"/>
</dbReference>
<gene>
    <name evidence="1" type="ORF">ACFQNJ_00365</name>
</gene>
<name>A0ABW2R6Q7_9BURK</name>
<proteinExistence type="predicted"/>
<comment type="caution">
    <text evidence="1">The sequence shown here is derived from an EMBL/GenBank/DDBJ whole genome shotgun (WGS) entry which is preliminary data.</text>
</comment>
<accession>A0ABW2R6Q7</accession>